<name>A0A6M4MHH6_9ALTE</name>
<feature type="binding site" evidence="7">
    <location>
        <position position="314"/>
    </location>
    <ligand>
        <name>N-formimidoyl-L-glutamate</name>
        <dbReference type="ChEBI" id="CHEBI:58928"/>
    </ligand>
</feature>
<reference evidence="10" key="1">
    <citation type="submission" date="2014-12" db="EMBL/GenBank/DDBJ databases">
        <title>Complete genome sequence of a multi-drug resistant Klebsiella pneumoniae.</title>
        <authorList>
            <person name="Hua X."/>
            <person name="Chen Q."/>
            <person name="Li X."/>
            <person name="Feng Y."/>
            <person name="Ruan Z."/>
            <person name="Yu Y."/>
        </authorList>
    </citation>
    <scope>NUCLEOTIDE SEQUENCE [LARGE SCALE GENOMIC DNA]</scope>
    <source>
        <strain evidence="10">5.12</strain>
    </source>
</reference>
<feature type="binding site" evidence="7">
    <location>
        <position position="76"/>
    </location>
    <ligand>
        <name>4-imidazolone-5-propanoate</name>
        <dbReference type="ChEBI" id="CHEBI:77893"/>
    </ligand>
</feature>
<dbReference type="KEGG" id="apel:CA267_018120"/>
<comment type="cofactor">
    <cofactor evidence="7">
        <name>Zn(2+)</name>
        <dbReference type="ChEBI" id="CHEBI:29105"/>
    </cofactor>
    <cofactor evidence="7">
        <name>Fe(3+)</name>
        <dbReference type="ChEBI" id="CHEBI:29034"/>
    </cofactor>
    <text evidence="7">Binds 1 zinc or iron ion per subunit.</text>
</comment>
<evidence type="ECO:0000256" key="4">
    <source>
        <dbReference type="ARBA" id="ARBA00022808"/>
    </source>
</evidence>
<dbReference type="InterPro" id="IPR011059">
    <property type="entry name" value="Metal-dep_hydrolase_composite"/>
</dbReference>
<keyword evidence="4 7" id="KW-0369">Histidine metabolism</keyword>
<dbReference type="SUPFAM" id="SSF51556">
    <property type="entry name" value="Metallo-dependent hydrolases"/>
    <property type="match status" value="1"/>
</dbReference>
<evidence type="ECO:0000313" key="10">
    <source>
        <dbReference type="Proteomes" id="UP000219285"/>
    </source>
</evidence>
<comment type="similarity">
    <text evidence="7">Belongs to the metallo-dependent hydrolases superfamily. HutI family.</text>
</comment>
<dbReference type="GO" id="GO:0005506">
    <property type="term" value="F:iron ion binding"/>
    <property type="evidence" value="ECO:0007669"/>
    <property type="project" value="UniProtKB-UniRule"/>
</dbReference>
<feature type="binding site" evidence="7">
    <location>
        <position position="67"/>
    </location>
    <ligand>
        <name>Fe(3+)</name>
        <dbReference type="ChEBI" id="CHEBI:29034"/>
    </ligand>
</feature>
<feature type="binding site" evidence="7">
    <location>
        <position position="237"/>
    </location>
    <ligand>
        <name>Zn(2+)</name>
        <dbReference type="ChEBI" id="CHEBI:29105"/>
    </ligand>
</feature>
<dbReference type="GO" id="GO:0008270">
    <property type="term" value="F:zinc ion binding"/>
    <property type="evidence" value="ECO:0007669"/>
    <property type="project" value="UniProtKB-UniRule"/>
</dbReference>
<evidence type="ECO:0000256" key="7">
    <source>
        <dbReference type="HAMAP-Rule" id="MF_00372"/>
    </source>
</evidence>
<feature type="binding site" evidence="7">
    <location>
        <position position="139"/>
    </location>
    <ligand>
        <name>N-formimidoyl-L-glutamate</name>
        <dbReference type="ChEBI" id="CHEBI:58928"/>
    </ligand>
</feature>
<comment type="pathway">
    <text evidence="7">Amino-acid degradation; L-histidine degradation into L-glutamate; N-formimidoyl-L-glutamate from L-histidine: step 3/3.</text>
</comment>
<dbReference type="InterPro" id="IPR006680">
    <property type="entry name" value="Amidohydro-rel"/>
</dbReference>
<feature type="binding site" evidence="7">
    <location>
        <position position="312"/>
    </location>
    <ligand>
        <name>Zn(2+)</name>
        <dbReference type="ChEBI" id="CHEBI:29105"/>
    </ligand>
</feature>
<proteinExistence type="inferred from homology"/>
<protein>
    <recommendedName>
        <fullName evidence="1 7">Imidazolonepropionase</fullName>
        <ecNumber evidence="1 7">3.5.2.7</ecNumber>
    </recommendedName>
    <alternativeName>
        <fullName evidence="7">Imidazolone-5-propionate hydrolase</fullName>
    </alternativeName>
</protein>
<evidence type="ECO:0000256" key="5">
    <source>
        <dbReference type="ARBA" id="ARBA00022833"/>
    </source>
</evidence>
<feature type="binding site" evidence="7">
    <location>
        <position position="69"/>
    </location>
    <ligand>
        <name>Fe(3+)</name>
        <dbReference type="ChEBI" id="CHEBI:29034"/>
    </ligand>
</feature>
<comment type="function">
    <text evidence="7">Catalyzes the hydrolytic cleavage of the carbon-nitrogen bond in imidazolone-5-propanoate to yield N-formimidoyl-L-glutamate. It is the third step in the universal histidine degradation pathway.</text>
</comment>
<comment type="catalytic activity">
    <reaction evidence="7">
        <text>4-imidazolone-5-propanoate + H2O = N-formimidoyl-L-glutamate</text>
        <dbReference type="Rhea" id="RHEA:23660"/>
        <dbReference type="ChEBI" id="CHEBI:15377"/>
        <dbReference type="ChEBI" id="CHEBI:58928"/>
        <dbReference type="ChEBI" id="CHEBI:77893"/>
        <dbReference type="EC" id="3.5.2.7"/>
    </reaction>
</comment>
<sequence>MASTLLTNIRIASMTENGNPFGELDASSLRMADGKITELGNSLKPKAADTVVDGKGAWCLPGFVDCHTHLVYGGSRANEFSQRLAGVSYETISQQGGGIKSTVRATRDASESQLFETAMRRGRRLVEEGVTTMEIKSGYGLDLQNECRMLDIAQRVADALGIHVQRTFLGAHALPPDSSLSADEYIDLVCEEMLPFVTKNNLADAVDVFCESVGFTLAQTERVFKVAKDCGLKIKAHVEQLSDSKGALLAARYGAVSVDHVEYLAPGDVPALAKAGTVAVLLPGAFYYLKEKQLPPVQALRDHNVPLAVSTDINPGTSPIASLLTCANMSSVLFGLTTEEALKGITVNAAKALSLFNKGTIAKGADADLCLWQISSPDELIYEINGFRPYAKWIGGKLHGKS</sequence>
<dbReference type="SUPFAM" id="SSF51338">
    <property type="entry name" value="Composite domain of metallo-dependent hydrolases"/>
    <property type="match status" value="1"/>
</dbReference>
<dbReference type="Pfam" id="PF01979">
    <property type="entry name" value="Amidohydro_1"/>
    <property type="match status" value="1"/>
</dbReference>
<dbReference type="GO" id="GO:0050480">
    <property type="term" value="F:imidazolonepropionase activity"/>
    <property type="evidence" value="ECO:0007669"/>
    <property type="project" value="UniProtKB-UniRule"/>
</dbReference>
<evidence type="ECO:0000259" key="8">
    <source>
        <dbReference type="Pfam" id="PF01979"/>
    </source>
</evidence>
<feature type="binding site" evidence="7">
    <location>
        <position position="240"/>
    </location>
    <ligand>
        <name>4-imidazolone-5-propanoate</name>
        <dbReference type="ChEBI" id="CHEBI:77893"/>
    </ligand>
</feature>
<feature type="binding site" evidence="7">
    <location>
        <position position="67"/>
    </location>
    <ligand>
        <name>Zn(2+)</name>
        <dbReference type="ChEBI" id="CHEBI:29105"/>
    </ligand>
</feature>
<feature type="binding site" evidence="7">
    <location>
        <position position="172"/>
    </location>
    <ligand>
        <name>4-imidazolone-5-propanoate</name>
        <dbReference type="ChEBI" id="CHEBI:77893"/>
    </ligand>
</feature>
<keyword evidence="6 7" id="KW-0408">Iron</keyword>
<feature type="domain" description="Amidohydrolase-related" evidence="8">
    <location>
        <begin position="60"/>
        <end position="396"/>
    </location>
</feature>
<evidence type="ECO:0000256" key="3">
    <source>
        <dbReference type="ARBA" id="ARBA00022801"/>
    </source>
</evidence>
<dbReference type="PANTHER" id="PTHR42752">
    <property type="entry name" value="IMIDAZOLONEPROPIONASE"/>
    <property type="match status" value="1"/>
</dbReference>
<feature type="binding site" evidence="7">
    <location>
        <position position="69"/>
    </location>
    <ligand>
        <name>Zn(2+)</name>
        <dbReference type="ChEBI" id="CHEBI:29105"/>
    </ligand>
</feature>
<comment type="subcellular location">
    <subcellularLocation>
        <location evidence="7">Cytoplasm</location>
    </subcellularLocation>
</comment>
<evidence type="ECO:0000256" key="2">
    <source>
        <dbReference type="ARBA" id="ARBA00022723"/>
    </source>
</evidence>
<keyword evidence="2 7" id="KW-0479">Metal-binding</keyword>
<accession>A0A6M4MHH6</accession>
<feature type="binding site" evidence="7">
    <location>
        <position position="312"/>
    </location>
    <ligand>
        <name>Fe(3+)</name>
        <dbReference type="ChEBI" id="CHEBI:29034"/>
    </ligand>
</feature>
<dbReference type="OrthoDB" id="9776455at2"/>
<feature type="binding site" evidence="7">
    <location>
        <position position="139"/>
    </location>
    <ligand>
        <name>4-imidazolone-5-propanoate</name>
        <dbReference type="ChEBI" id="CHEBI:77893"/>
    </ligand>
</feature>
<dbReference type="EMBL" id="CP052766">
    <property type="protein sequence ID" value="QJR82533.1"/>
    <property type="molecule type" value="Genomic_DNA"/>
</dbReference>
<dbReference type="InterPro" id="IPR005920">
    <property type="entry name" value="HutI"/>
</dbReference>
<evidence type="ECO:0000256" key="6">
    <source>
        <dbReference type="ARBA" id="ARBA00023004"/>
    </source>
</evidence>
<dbReference type="RefSeq" id="WP_075609484.1">
    <property type="nucleotide sequence ID" value="NZ_CP052766.1"/>
</dbReference>
<dbReference type="GO" id="GO:0005737">
    <property type="term" value="C:cytoplasm"/>
    <property type="evidence" value="ECO:0007669"/>
    <property type="project" value="UniProtKB-SubCell"/>
</dbReference>
<dbReference type="InterPro" id="IPR032466">
    <property type="entry name" value="Metal_Hydrolase"/>
</dbReference>
<feature type="binding site" evidence="7">
    <location>
        <position position="317"/>
    </location>
    <ligand>
        <name>4-imidazolone-5-propanoate</name>
        <dbReference type="ChEBI" id="CHEBI:77893"/>
    </ligand>
</feature>
<keyword evidence="10" id="KW-1185">Reference proteome</keyword>
<feature type="binding site" evidence="7">
    <location>
        <position position="237"/>
    </location>
    <ligand>
        <name>Fe(3+)</name>
        <dbReference type="ChEBI" id="CHEBI:29034"/>
    </ligand>
</feature>
<dbReference type="GO" id="GO:0019557">
    <property type="term" value="P:L-histidine catabolic process to glutamate and formate"/>
    <property type="evidence" value="ECO:0007669"/>
    <property type="project" value="UniProtKB-UniPathway"/>
</dbReference>
<dbReference type="GO" id="GO:0019556">
    <property type="term" value="P:L-histidine catabolic process to glutamate and formamide"/>
    <property type="evidence" value="ECO:0007669"/>
    <property type="project" value="UniProtKB-UniRule"/>
</dbReference>
<organism evidence="9 10">
    <name type="scientific">Alteromonas pelagimontana</name>
    <dbReference type="NCBI Taxonomy" id="1858656"/>
    <lineage>
        <taxon>Bacteria</taxon>
        <taxon>Pseudomonadati</taxon>
        <taxon>Pseudomonadota</taxon>
        <taxon>Gammaproteobacteria</taxon>
        <taxon>Alteromonadales</taxon>
        <taxon>Alteromonadaceae</taxon>
        <taxon>Alteromonas/Salinimonas group</taxon>
        <taxon>Alteromonas</taxon>
    </lineage>
</organism>
<keyword evidence="3 7" id="KW-0378">Hydrolase</keyword>
<feature type="binding site" evidence="7">
    <location>
        <position position="316"/>
    </location>
    <ligand>
        <name>N-formimidoyl-L-glutamate</name>
        <dbReference type="ChEBI" id="CHEBI:58928"/>
    </ligand>
</feature>
<dbReference type="Proteomes" id="UP000219285">
    <property type="component" value="Chromosome"/>
</dbReference>
<dbReference type="HAMAP" id="MF_00372">
    <property type="entry name" value="HutI"/>
    <property type="match status" value="1"/>
</dbReference>
<gene>
    <name evidence="7" type="primary">hutI</name>
    <name evidence="9" type="ORF">CA267_018120</name>
</gene>
<dbReference type="UniPathway" id="UPA00379">
    <property type="reaction ID" value="UER00551"/>
</dbReference>
<evidence type="ECO:0000313" key="9">
    <source>
        <dbReference type="EMBL" id="QJR82533.1"/>
    </source>
</evidence>
<dbReference type="Gene3D" id="3.20.20.140">
    <property type="entry name" value="Metal-dependent hydrolases"/>
    <property type="match status" value="1"/>
</dbReference>
<keyword evidence="7" id="KW-0963">Cytoplasm</keyword>
<dbReference type="AlphaFoldDB" id="A0A6M4MHH6"/>
<reference evidence="9 10" key="2">
    <citation type="submission" date="2020-04" db="EMBL/GenBank/DDBJ databases">
        <title>Complete genome sequence of Alteromonas pelagimontana 5.12T.</title>
        <authorList>
            <person name="Sinha R.K."/>
            <person name="Krishnan K.P."/>
            <person name="Kurian J.P."/>
        </authorList>
    </citation>
    <scope>NUCLEOTIDE SEQUENCE [LARGE SCALE GENOMIC DNA]</scope>
    <source>
        <strain evidence="9 10">5.12</strain>
    </source>
</reference>
<dbReference type="PANTHER" id="PTHR42752:SF1">
    <property type="entry name" value="IMIDAZOLONEPROPIONASE-RELATED"/>
    <property type="match status" value="1"/>
</dbReference>
<evidence type="ECO:0000256" key="1">
    <source>
        <dbReference type="ARBA" id="ARBA00012864"/>
    </source>
</evidence>
<dbReference type="NCBIfam" id="TIGR01224">
    <property type="entry name" value="hutI"/>
    <property type="match status" value="1"/>
</dbReference>
<dbReference type="FunFam" id="3.20.20.140:FF:000007">
    <property type="entry name" value="Imidazolonepropionase"/>
    <property type="match status" value="1"/>
</dbReference>
<keyword evidence="5 7" id="KW-0862">Zinc</keyword>
<dbReference type="EC" id="3.5.2.7" evidence="1 7"/>
<dbReference type="Gene3D" id="2.30.40.10">
    <property type="entry name" value="Urease, subunit C, domain 1"/>
    <property type="match status" value="1"/>
</dbReference>